<protein>
    <submittedName>
        <fullName evidence="2">Tetrahydromethanopterin S-methyltransferase subunit E</fullName>
    </submittedName>
</protein>
<keyword evidence="1" id="KW-0472">Membrane</keyword>
<dbReference type="EMBL" id="JACIDJ010000001">
    <property type="protein sequence ID" value="MBB3896911.1"/>
    <property type="molecule type" value="Genomic_DNA"/>
</dbReference>
<evidence type="ECO:0000256" key="1">
    <source>
        <dbReference type="SAM" id="Phobius"/>
    </source>
</evidence>
<feature type="transmembrane region" description="Helical" evidence="1">
    <location>
        <begin position="46"/>
        <end position="70"/>
    </location>
</feature>
<organism evidence="2 3">
    <name type="scientific">Roseococcus suduntuyensis</name>
    <dbReference type="NCBI Taxonomy" id="455361"/>
    <lineage>
        <taxon>Bacteria</taxon>
        <taxon>Pseudomonadati</taxon>
        <taxon>Pseudomonadota</taxon>
        <taxon>Alphaproteobacteria</taxon>
        <taxon>Acetobacterales</taxon>
        <taxon>Roseomonadaceae</taxon>
        <taxon>Roseococcus</taxon>
    </lineage>
</organism>
<feature type="transmembrane region" description="Helical" evidence="1">
    <location>
        <begin position="6"/>
        <end position="25"/>
    </location>
</feature>
<evidence type="ECO:0000313" key="3">
    <source>
        <dbReference type="Proteomes" id="UP000553193"/>
    </source>
</evidence>
<keyword evidence="2" id="KW-0808">Transferase</keyword>
<accession>A0A840A6Q0</accession>
<dbReference type="GO" id="GO:0032259">
    <property type="term" value="P:methylation"/>
    <property type="evidence" value="ECO:0007669"/>
    <property type="project" value="UniProtKB-KW"/>
</dbReference>
<comment type="caution">
    <text evidence="2">The sequence shown here is derived from an EMBL/GenBank/DDBJ whole genome shotgun (WGS) entry which is preliminary data.</text>
</comment>
<proteinExistence type="predicted"/>
<dbReference type="AlphaFoldDB" id="A0A840A6Q0"/>
<keyword evidence="1" id="KW-1133">Transmembrane helix</keyword>
<keyword evidence="1" id="KW-0812">Transmembrane</keyword>
<sequence length="74" mass="8187">MSLHFVLWHIGIGALLSAGFVAALLHTDLHGIGTLLLRAPEHPFPLLLLWFFLGLTFASVQLGTAIMLHFREEP</sequence>
<dbReference type="GO" id="GO:0008168">
    <property type="term" value="F:methyltransferase activity"/>
    <property type="evidence" value="ECO:0007669"/>
    <property type="project" value="UniProtKB-KW"/>
</dbReference>
<keyword evidence="3" id="KW-1185">Reference proteome</keyword>
<keyword evidence="2" id="KW-0489">Methyltransferase</keyword>
<dbReference type="Proteomes" id="UP000553193">
    <property type="component" value="Unassembled WGS sequence"/>
</dbReference>
<evidence type="ECO:0000313" key="2">
    <source>
        <dbReference type="EMBL" id="MBB3896911.1"/>
    </source>
</evidence>
<reference evidence="2 3" key="1">
    <citation type="submission" date="2020-08" db="EMBL/GenBank/DDBJ databases">
        <title>Genomic Encyclopedia of Type Strains, Phase IV (KMG-IV): sequencing the most valuable type-strain genomes for metagenomic binning, comparative biology and taxonomic classification.</title>
        <authorList>
            <person name="Goeker M."/>
        </authorList>
    </citation>
    <scope>NUCLEOTIDE SEQUENCE [LARGE SCALE GENOMIC DNA]</scope>
    <source>
        <strain evidence="2 3">DSM 19979</strain>
    </source>
</reference>
<dbReference type="RefSeq" id="WP_184381865.1">
    <property type="nucleotide sequence ID" value="NZ_JACIDJ010000001.1"/>
</dbReference>
<gene>
    <name evidence="2" type="ORF">GGQ83_000337</name>
</gene>
<name>A0A840A6Q0_9PROT</name>